<dbReference type="RefSeq" id="XP_006691975.1">
    <property type="nucleotide sequence ID" value="XM_006691912.1"/>
</dbReference>
<organism evidence="5">
    <name type="scientific">Chaetomium thermophilum (strain DSM 1495 / CBS 144.50 / IMI 039719)</name>
    <name type="common">Thermochaetoides thermophila</name>
    <dbReference type="NCBI Taxonomy" id="759272"/>
    <lineage>
        <taxon>Eukaryota</taxon>
        <taxon>Fungi</taxon>
        <taxon>Dikarya</taxon>
        <taxon>Ascomycota</taxon>
        <taxon>Pezizomycotina</taxon>
        <taxon>Sordariomycetes</taxon>
        <taxon>Sordariomycetidae</taxon>
        <taxon>Sordariales</taxon>
        <taxon>Chaetomiaceae</taxon>
        <taxon>Thermochaetoides</taxon>
    </lineage>
</organism>
<dbReference type="GeneID" id="18255500"/>
<dbReference type="PANTHER" id="PTHR45809">
    <property type="entry name" value="VIRAL IAP-ASSOCIATED FACTOR HOMOLOG"/>
    <property type="match status" value="1"/>
</dbReference>
<reference evidence="4 5" key="1">
    <citation type="journal article" date="2011" name="Cell">
        <title>Insight into structure and assembly of the nuclear pore complex by utilizing the genome of a eukaryotic thermophile.</title>
        <authorList>
            <person name="Amlacher S."/>
            <person name="Sarges P."/>
            <person name="Flemming D."/>
            <person name="van Noort V."/>
            <person name="Kunze R."/>
            <person name="Devos D.P."/>
            <person name="Arumugam M."/>
            <person name="Bork P."/>
            <person name="Hurt E."/>
        </authorList>
    </citation>
    <scope>NUCLEOTIDE SEQUENCE [LARGE SCALE GENOMIC DNA]</scope>
    <source>
        <strain evidence="5">DSM 1495 / CBS 144.50 / IMI 039719</strain>
    </source>
</reference>
<name>G0S1S3_CHATD</name>
<dbReference type="STRING" id="759272.G0S1S3"/>
<accession>G0S1S3</accession>
<dbReference type="AlphaFoldDB" id="G0S1S3"/>
<protein>
    <submittedName>
        <fullName evidence="4">Phosducin-like protein</fullName>
    </submittedName>
</protein>
<sequence length="269" mass="30211">MAAPVDQRIAVTVDNPDADTEWNDILRKHGILPEKPPSPTPLIEEAIIEARRLAHENRLEGKDLDELDELEDEEDEAFLEQYRQKRMRELAELQQKSIHGSVHPISKPEWAREVTEASHQGPVFVNLTSPQGDANPESRVLSALWKQAAREYGEIKFCEIRADRAIENYPERNCPTILVYRNGDIVKQVVTLATVGGVRMTMLDLDKILVEVGAVQEGDLRVVKRRREAEDAEEEKKASGGGSGGLRIGGSRARRGAKEDDDDDDSDWD</sequence>
<keyword evidence="5" id="KW-1185">Reference proteome</keyword>
<feature type="region of interest" description="Disordered" evidence="2">
    <location>
        <begin position="225"/>
        <end position="269"/>
    </location>
</feature>
<dbReference type="GO" id="GO:0006457">
    <property type="term" value="P:protein folding"/>
    <property type="evidence" value="ECO:0007669"/>
    <property type="project" value="TreeGrafter"/>
</dbReference>
<dbReference type="OMA" id="FCEIRAN"/>
<evidence type="ECO:0000256" key="2">
    <source>
        <dbReference type="SAM" id="MobiDB-lite"/>
    </source>
</evidence>
<feature type="compositionally biased region" description="Acidic residues" evidence="2">
    <location>
        <begin position="259"/>
        <end position="269"/>
    </location>
</feature>
<dbReference type="KEGG" id="cthr:CTHT_0014620"/>
<dbReference type="PANTHER" id="PTHR45809:SF3">
    <property type="entry name" value="VIRAL IAP-ASSOCIATED FACTOR HOMOLOG"/>
    <property type="match status" value="1"/>
</dbReference>
<dbReference type="GO" id="GO:0005737">
    <property type="term" value="C:cytoplasm"/>
    <property type="evidence" value="ECO:0007669"/>
    <property type="project" value="TreeGrafter"/>
</dbReference>
<evidence type="ECO:0000313" key="5">
    <source>
        <dbReference type="Proteomes" id="UP000008066"/>
    </source>
</evidence>
<feature type="compositionally biased region" description="Gly residues" evidence="2">
    <location>
        <begin position="239"/>
        <end position="248"/>
    </location>
</feature>
<dbReference type="Gene3D" id="3.40.30.10">
    <property type="entry name" value="Glutaredoxin"/>
    <property type="match status" value="1"/>
</dbReference>
<dbReference type="InterPro" id="IPR051498">
    <property type="entry name" value="Phosducin-like_chap/apop_reg"/>
</dbReference>
<dbReference type="eggNOG" id="KOG3170">
    <property type="taxonomic scope" value="Eukaryota"/>
</dbReference>
<dbReference type="OrthoDB" id="45518at2759"/>
<dbReference type="SUPFAM" id="SSF52833">
    <property type="entry name" value="Thioredoxin-like"/>
    <property type="match status" value="1"/>
</dbReference>
<proteinExistence type="inferred from homology"/>
<dbReference type="EMBL" id="GL988039">
    <property type="protein sequence ID" value="EGS22983.1"/>
    <property type="molecule type" value="Genomic_DNA"/>
</dbReference>
<dbReference type="HOGENOM" id="CLU_072604_1_0_1"/>
<dbReference type="Pfam" id="PF02114">
    <property type="entry name" value="Phosducin"/>
    <property type="match status" value="1"/>
</dbReference>
<gene>
    <name evidence="4" type="ORF">CTHT_0014620</name>
</gene>
<dbReference type="CDD" id="cd02988">
    <property type="entry name" value="Phd_like_VIAF"/>
    <property type="match status" value="1"/>
</dbReference>
<feature type="domain" description="Phosducin" evidence="3">
    <location>
        <begin position="71"/>
        <end position="231"/>
    </location>
</feature>
<dbReference type="InterPro" id="IPR024253">
    <property type="entry name" value="Phosducin_thioredoxin-like_dom"/>
</dbReference>
<evidence type="ECO:0000256" key="1">
    <source>
        <dbReference type="ARBA" id="ARBA00009686"/>
    </source>
</evidence>
<dbReference type="Proteomes" id="UP000008066">
    <property type="component" value="Unassembled WGS sequence"/>
</dbReference>
<evidence type="ECO:0000259" key="3">
    <source>
        <dbReference type="Pfam" id="PF02114"/>
    </source>
</evidence>
<evidence type="ECO:0000313" key="4">
    <source>
        <dbReference type="EMBL" id="EGS22983.1"/>
    </source>
</evidence>
<comment type="similarity">
    <text evidence="1">Belongs to the phosducin family.</text>
</comment>
<dbReference type="InterPro" id="IPR036249">
    <property type="entry name" value="Thioredoxin-like_sf"/>
</dbReference>